<dbReference type="OrthoDB" id="5986190at2759"/>
<dbReference type="InterPro" id="IPR035994">
    <property type="entry name" value="Nucleoside_phosphorylase_sf"/>
</dbReference>
<dbReference type="Pfam" id="PF13424">
    <property type="entry name" value="TPR_12"/>
    <property type="match status" value="2"/>
</dbReference>
<accession>A0A9P9JQN2</accession>
<dbReference type="PROSITE" id="PS50005">
    <property type="entry name" value="TPR"/>
    <property type="match status" value="1"/>
</dbReference>
<dbReference type="Proteomes" id="UP000736672">
    <property type="component" value="Unassembled WGS sequence"/>
</dbReference>
<evidence type="ECO:0000313" key="5">
    <source>
        <dbReference type="Proteomes" id="UP000736672"/>
    </source>
</evidence>
<dbReference type="GO" id="GO:0009116">
    <property type="term" value="P:nucleoside metabolic process"/>
    <property type="evidence" value="ECO:0007669"/>
    <property type="project" value="InterPro"/>
</dbReference>
<protein>
    <recommendedName>
        <fullName evidence="3">Nucleoside phosphorylase domain-containing protein</fullName>
    </recommendedName>
</protein>
<dbReference type="CDD" id="cd09008">
    <property type="entry name" value="MTAN"/>
    <property type="match status" value="1"/>
</dbReference>
<keyword evidence="1" id="KW-0802">TPR repeat</keyword>
<name>A0A9P9JQN2_FUSSL</name>
<dbReference type="Gene3D" id="1.25.40.10">
    <property type="entry name" value="Tetratricopeptide repeat domain"/>
    <property type="match status" value="2"/>
</dbReference>
<dbReference type="PANTHER" id="PTHR46082:SF6">
    <property type="entry name" value="AAA+ ATPASE DOMAIN-CONTAINING PROTEIN-RELATED"/>
    <property type="match status" value="1"/>
</dbReference>
<dbReference type="InterPro" id="IPR011990">
    <property type="entry name" value="TPR-like_helical_dom_sf"/>
</dbReference>
<feature type="region of interest" description="Disordered" evidence="2">
    <location>
        <begin position="719"/>
        <end position="745"/>
    </location>
</feature>
<keyword evidence="5" id="KW-1185">Reference proteome</keyword>
<proteinExistence type="predicted"/>
<dbReference type="GO" id="GO:0003824">
    <property type="term" value="F:catalytic activity"/>
    <property type="evidence" value="ECO:0007669"/>
    <property type="project" value="InterPro"/>
</dbReference>
<gene>
    <name evidence="4" type="ORF">B0J15DRAFT_504832</name>
</gene>
<evidence type="ECO:0000256" key="1">
    <source>
        <dbReference type="PROSITE-ProRule" id="PRU00339"/>
    </source>
</evidence>
<dbReference type="SUPFAM" id="SSF52540">
    <property type="entry name" value="P-loop containing nucleoside triphosphate hydrolases"/>
    <property type="match status" value="1"/>
</dbReference>
<evidence type="ECO:0000259" key="3">
    <source>
        <dbReference type="Pfam" id="PF01048"/>
    </source>
</evidence>
<dbReference type="InterPro" id="IPR019734">
    <property type="entry name" value="TPR_rpt"/>
</dbReference>
<dbReference type="PANTHER" id="PTHR46082">
    <property type="entry name" value="ATP/GTP-BINDING PROTEIN-RELATED"/>
    <property type="match status" value="1"/>
</dbReference>
<dbReference type="AlphaFoldDB" id="A0A9P9JQN2"/>
<dbReference type="SUPFAM" id="SSF53167">
    <property type="entry name" value="Purine and uridine phosphorylases"/>
    <property type="match status" value="1"/>
</dbReference>
<dbReference type="Pfam" id="PF13374">
    <property type="entry name" value="TPR_10"/>
    <property type="match status" value="1"/>
</dbReference>
<reference evidence="4" key="1">
    <citation type="journal article" date="2021" name="Nat. Commun.">
        <title>Genetic determinants of endophytism in the Arabidopsis root mycobiome.</title>
        <authorList>
            <person name="Mesny F."/>
            <person name="Miyauchi S."/>
            <person name="Thiergart T."/>
            <person name="Pickel B."/>
            <person name="Atanasova L."/>
            <person name="Karlsson M."/>
            <person name="Huettel B."/>
            <person name="Barry K.W."/>
            <person name="Haridas S."/>
            <person name="Chen C."/>
            <person name="Bauer D."/>
            <person name="Andreopoulos W."/>
            <person name="Pangilinan J."/>
            <person name="LaButti K."/>
            <person name="Riley R."/>
            <person name="Lipzen A."/>
            <person name="Clum A."/>
            <person name="Drula E."/>
            <person name="Henrissat B."/>
            <person name="Kohler A."/>
            <person name="Grigoriev I.V."/>
            <person name="Martin F.M."/>
            <person name="Hacquard S."/>
        </authorList>
    </citation>
    <scope>NUCLEOTIDE SEQUENCE</scope>
    <source>
        <strain evidence="4">FSSC 5 MPI-SDFR-AT-0091</strain>
    </source>
</reference>
<evidence type="ECO:0000313" key="4">
    <source>
        <dbReference type="EMBL" id="KAH7234117.1"/>
    </source>
</evidence>
<dbReference type="Gene3D" id="3.40.50.1580">
    <property type="entry name" value="Nucleoside phosphorylase domain"/>
    <property type="match status" value="1"/>
</dbReference>
<feature type="compositionally biased region" description="Polar residues" evidence="2">
    <location>
        <begin position="346"/>
        <end position="358"/>
    </location>
</feature>
<sequence>MAAPPASRNDFEIAIICALPLEYDAVCHLVDEFWDGNYGRAAGDPNEYTTGRIGPFNIVIVLLSGMGKVKAASATASLRSSYPKLELVLVTGICGGVPKTGSGKELVLGDVVISNTVVQYDLGRRYPNEFEPKDTLSDSLGRPVIHVQNLVARLATSQGLRWLEQQARSHLEKLWSQQRTEDEAADYSYPGAENDHLYPSSYLHKHHSTELCRVCDDSPHAVCSASRKLSCRELGCDVRQRVPRQRLQDSERLRVPRVFVGRFGSGDTVLKSGKDRDRIAKAHDLIAFEMEGAGAWDEIPCIIVKGICDYADSHKNKNWQNFAAVTAASVAKALVEKYPRTDKPSNSRQPNGLGNDLYNNEPASCSRTSVRNTKSVSNANLVASSSDACRILAYDRNENFIPRPDINSKLDRLLPFNSDESHSAALWGLGGSGKTQIALQYAYNRCRDPDCSVFWVHADTEATFTQDYKTIAGVLGLGSRLEGSELLGAVRRGIESQKRWVLIVDNADDLGLFGVGQTSGKQQGALLDSIPKGLNGTVLWTSRDQRVDGSLVGPQRGIQVTKMTVKESRKLLEKWRRQVTPSEEVRGVELLLEELQWLPLAISQAGAYLYRTDTSVSEYLSQLKRETGRWRVLGEDEFDRHRRGDAQNSVLRTWAISIRRLKQESQTAYRILHVLAFVDNQNIPMKLLAAAAKYRQKAQTAKPRQRERTRKKVVRRLKDFSFRSTSPNPEEQVKKEDPDDPDGLGRAVRRLKDFSFMTEHRGEGNRRTFEMHKLVQDAARYGLKAQQSPGQDEGYFARVALRVVDSVYPQDTLHNNKTQGDCERYLAHALRVCDWAEIHGMEKGPYYLQVRICNFLYSRGRYEEYFLASETRLRLVQKAFGERHWKSIWALQGLGWAFNYLRQFQEAEGCANKAVALAQEIFGDKDELTLQCKRLLAAVDSYRGRFEQAKQLFIEALDHARQFLDEDHHIILGCTYDLARTHIDLKEYDEAGKLLPRLLKLRQDQYGQSHPDTLLVLHLLGNLHYKQRRYDDAVKSFSFLLDLERQSLGNEHPNTLTAIHNLAESQRLRGQKEEAVELMQECSRLHHKVLGADHPHTTYVDIILEEWEHEDMGLNS</sequence>
<comment type="caution">
    <text evidence="4">The sequence shown here is derived from an EMBL/GenBank/DDBJ whole genome shotgun (WGS) entry which is preliminary data.</text>
</comment>
<dbReference type="SMART" id="SM00028">
    <property type="entry name" value="TPR"/>
    <property type="match status" value="4"/>
</dbReference>
<dbReference type="InterPro" id="IPR053137">
    <property type="entry name" value="NLR-like"/>
</dbReference>
<dbReference type="InterPro" id="IPR027417">
    <property type="entry name" value="P-loop_NTPase"/>
</dbReference>
<dbReference type="EMBL" id="JAGTJS010000027">
    <property type="protein sequence ID" value="KAH7234117.1"/>
    <property type="molecule type" value="Genomic_DNA"/>
</dbReference>
<feature type="domain" description="Nucleoside phosphorylase" evidence="3">
    <location>
        <begin position="12"/>
        <end position="138"/>
    </location>
</feature>
<organism evidence="4 5">
    <name type="scientific">Fusarium solani</name>
    <name type="common">Filamentous fungus</name>
    <dbReference type="NCBI Taxonomy" id="169388"/>
    <lineage>
        <taxon>Eukaryota</taxon>
        <taxon>Fungi</taxon>
        <taxon>Dikarya</taxon>
        <taxon>Ascomycota</taxon>
        <taxon>Pezizomycotina</taxon>
        <taxon>Sordariomycetes</taxon>
        <taxon>Hypocreomycetidae</taxon>
        <taxon>Hypocreales</taxon>
        <taxon>Nectriaceae</taxon>
        <taxon>Fusarium</taxon>
        <taxon>Fusarium solani species complex</taxon>
    </lineage>
</organism>
<evidence type="ECO:0000256" key="2">
    <source>
        <dbReference type="SAM" id="MobiDB-lite"/>
    </source>
</evidence>
<feature type="repeat" description="TPR" evidence="1">
    <location>
        <begin position="1014"/>
        <end position="1047"/>
    </location>
</feature>
<dbReference type="SUPFAM" id="SSF48452">
    <property type="entry name" value="TPR-like"/>
    <property type="match status" value="2"/>
</dbReference>
<feature type="region of interest" description="Disordered" evidence="2">
    <location>
        <begin position="338"/>
        <end position="358"/>
    </location>
</feature>
<dbReference type="Pfam" id="PF01048">
    <property type="entry name" value="PNP_UDP_1"/>
    <property type="match status" value="1"/>
</dbReference>
<dbReference type="Gene3D" id="3.40.50.300">
    <property type="entry name" value="P-loop containing nucleotide triphosphate hydrolases"/>
    <property type="match status" value="1"/>
</dbReference>
<dbReference type="InterPro" id="IPR000845">
    <property type="entry name" value="Nucleoside_phosphorylase_d"/>
</dbReference>